<evidence type="ECO:0000256" key="1">
    <source>
        <dbReference type="SAM" id="Phobius"/>
    </source>
</evidence>
<dbReference type="Proteomes" id="UP000003706">
    <property type="component" value="Unassembled WGS sequence"/>
</dbReference>
<feature type="transmembrane region" description="Helical" evidence="1">
    <location>
        <begin position="42"/>
        <end position="59"/>
    </location>
</feature>
<dbReference type="EMBL" id="AGJL01000002">
    <property type="protein sequence ID" value="EHP89499.1"/>
    <property type="molecule type" value="Genomic_DNA"/>
</dbReference>
<gene>
    <name evidence="2" type="ORF">MetfoDRAFT_0095</name>
</gene>
<evidence type="ECO:0000313" key="3">
    <source>
        <dbReference type="Proteomes" id="UP000003706"/>
    </source>
</evidence>
<organism evidence="2 3">
    <name type="scientific">Methanotorris formicicus Mc-S-70</name>
    <dbReference type="NCBI Taxonomy" id="647171"/>
    <lineage>
        <taxon>Archaea</taxon>
        <taxon>Methanobacteriati</taxon>
        <taxon>Methanobacteriota</taxon>
        <taxon>Methanomada group</taxon>
        <taxon>Methanococci</taxon>
        <taxon>Methanococcales</taxon>
        <taxon>Methanocaldococcaceae</taxon>
        <taxon>Methanotorris</taxon>
    </lineage>
</organism>
<keyword evidence="1" id="KW-0812">Transmembrane</keyword>
<protein>
    <submittedName>
        <fullName evidence="2">Uncharacterized protein</fullName>
    </submittedName>
</protein>
<evidence type="ECO:0000313" key="2">
    <source>
        <dbReference type="EMBL" id="EHP89499.1"/>
    </source>
</evidence>
<proteinExistence type="predicted"/>
<reference evidence="2 3" key="1">
    <citation type="submission" date="2011-09" db="EMBL/GenBank/DDBJ databases">
        <title>The draft genome of Methanotorris formicicus Mc-S-70.</title>
        <authorList>
            <consortium name="US DOE Joint Genome Institute (JGI-PGF)"/>
            <person name="Lucas S."/>
            <person name="Han J."/>
            <person name="Lapidus A."/>
            <person name="Cheng J.-F."/>
            <person name="Goodwin L."/>
            <person name="Pitluck S."/>
            <person name="Peters L."/>
            <person name="Land M.L."/>
            <person name="Hauser L."/>
            <person name="Sieprawska-Lupa M."/>
            <person name="Takai K."/>
            <person name="Miyazaki J."/>
            <person name="Whitman W."/>
            <person name="Woyke T.J."/>
        </authorList>
    </citation>
    <scope>NUCLEOTIDE SEQUENCE [LARGE SCALE GENOMIC DNA]</scope>
    <source>
        <strain evidence="2 3">Mc-S-70</strain>
    </source>
</reference>
<dbReference type="AlphaFoldDB" id="H1KWC2"/>
<sequence length="63" mass="6930">MVFSGIDGNNKSQLNKVISRMNDYIIDKIGADPPNTPVKTPIPVFAIILTILVLPILIMHKSN</sequence>
<comment type="caution">
    <text evidence="2">The sequence shown here is derived from an EMBL/GenBank/DDBJ whole genome shotgun (WGS) entry which is preliminary data.</text>
</comment>
<keyword evidence="3" id="KW-1185">Reference proteome</keyword>
<keyword evidence="1" id="KW-0472">Membrane</keyword>
<accession>H1KWC2</accession>
<name>H1KWC2_9EURY</name>
<dbReference type="RefSeq" id="WP_007043541.1">
    <property type="nucleotide sequence ID" value="NZ_AGJL01000002.1"/>
</dbReference>
<keyword evidence="1" id="KW-1133">Transmembrane helix</keyword>
<dbReference type="STRING" id="647171.MetfoDRAFT_0095"/>